<dbReference type="SUPFAM" id="SSF51679">
    <property type="entry name" value="Bacterial luciferase-like"/>
    <property type="match status" value="1"/>
</dbReference>
<dbReference type="AlphaFoldDB" id="A0A6P2C9D7"/>
<gene>
    <name evidence="2" type="ORF">DW322_02860</name>
</gene>
<dbReference type="Pfam" id="PF00296">
    <property type="entry name" value="Bac_luciferase"/>
    <property type="match status" value="1"/>
</dbReference>
<protein>
    <submittedName>
        <fullName evidence="2">LLM class flavin-dependent oxidoreductase</fullName>
    </submittedName>
</protein>
<dbReference type="RefSeq" id="WP_010839589.1">
    <property type="nucleotide sequence ID" value="NZ_QRCM01000001.1"/>
</dbReference>
<dbReference type="Gene3D" id="3.20.20.30">
    <property type="entry name" value="Luciferase-like domain"/>
    <property type="match status" value="1"/>
</dbReference>
<dbReference type="InterPro" id="IPR050564">
    <property type="entry name" value="F420-G6PD/mer"/>
</dbReference>
<dbReference type="PANTHER" id="PTHR43244:SF2">
    <property type="entry name" value="CONSERVED HYPOTHETICAL ALANINE AND PROLINE-RICH PROTEIN"/>
    <property type="match status" value="1"/>
</dbReference>
<organism evidence="2 3">
    <name type="scientific">Rhodococcus rhodnii</name>
    <dbReference type="NCBI Taxonomy" id="38312"/>
    <lineage>
        <taxon>Bacteria</taxon>
        <taxon>Bacillati</taxon>
        <taxon>Actinomycetota</taxon>
        <taxon>Actinomycetes</taxon>
        <taxon>Mycobacteriales</taxon>
        <taxon>Nocardiaceae</taxon>
        <taxon>Rhodococcus</taxon>
    </lineage>
</organism>
<dbReference type="PANTHER" id="PTHR43244">
    <property type="match status" value="1"/>
</dbReference>
<sequence length="279" mass="30195">MTDRRPQFGYFPAPEAGAPTALLDTAKRLDELGFDLIGIQDHPYQSRFLDTWTLLSAIAAVTEKITVFPDVACLPLRPPAVLAKSAATLDLLSGGRVELGLGAGIFWDAIEAMGGPRRSPGESVEALREAVTIVRGMWSGKRSITHEGEYYSVKGLHPGPAPVHDIGIWLGAYKPRMLRTVGELGDGWIPSLGYIDDDGLAAANDLIDAGAEKANRDPGSIRRILNVGDISGLDDKVEFFVRYAREFRIDGFLIDCPAIHSELSGFAQNTIPRVRDALG</sequence>
<dbReference type="InterPro" id="IPR036661">
    <property type="entry name" value="Luciferase-like_sf"/>
</dbReference>
<dbReference type="EMBL" id="QRCM01000001">
    <property type="protein sequence ID" value="TXG89374.1"/>
    <property type="molecule type" value="Genomic_DNA"/>
</dbReference>
<comment type="caution">
    <text evidence="2">The sequence shown here is derived from an EMBL/GenBank/DDBJ whole genome shotgun (WGS) entry which is preliminary data.</text>
</comment>
<accession>A0A6P2C9D7</accession>
<evidence type="ECO:0000313" key="3">
    <source>
        <dbReference type="Proteomes" id="UP000471120"/>
    </source>
</evidence>
<dbReference type="GO" id="GO:0016705">
    <property type="term" value="F:oxidoreductase activity, acting on paired donors, with incorporation or reduction of molecular oxygen"/>
    <property type="evidence" value="ECO:0007669"/>
    <property type="project" value="InterPro"/>
</dbReference>
<dbReference type="InterPro" id="IPR011251">
    <property type="entry name" value="Luciferase-like_dom"/>
</dbReference>
<proteinExistence type="predicted"/>
<evidence type="ECO:0000259" key="1">
    <source>
        <dbReference type="Pfam" id="PF00296"/>
    </source>
</evidence>
<evidence type="ECO:0000313" key="2">
    <source>
        <dbReference type="EMBL" id="TXG89374.1"/>
    </source>
</evidence>
<reference evidence="2 3" key="1">
    <citation type="submission" date="2018-07" db="EMBL/GenBank/DDBJ databases">
        <title>Genome sequence of Rhodococcus rhodnii ATCC 35071 from Rhodnius prolixus.</title>
        <authorList>
            <person name="Patel V."/>
            <person name="Vogel K.J."/>
        </authorList>
    </citation>
    <scope>NUCLEOTIDE SEQUENCE [LARGE SCALE GENOMIC DNA]</scope>
    <source>
        <strain evidence="2 3">ATCC 35071</strain>
    </source>
</reference>
<dbReference type="Proteomes" id="UP000471120">
    <property type="component" value="Unassembled WGS sequence"/>
</dbReference>
<dbReference type="CDD" id="cd01097">
    <property type="entry name" value="Tetrahydromethanopterin_reductase"/>
    <property type="match status" value="1"/>
</dbReference>
<name>A0A6P2C9D7_9NOCA</name>
<feature type="domain" description="Luciferase-like" evidence="1">
    <location>
        <begin position="17"/>
        <end position="227"/>
    </location>
</feature>